<feature type="chain" id="PRO_5026058153" evidence="1">
    <location>
        <begin position="24"/>
        <end position="217"/>
    </location>
</feature>
<dbReference type="RefSeq" id="WP_160595427.1">
    <property type="nucleotide sequence ID" value="NZ_WTYI01000001.1"/>
</dbReference>
<accession>A0A6I4TP21</accession>
<gene>
    <name evidence="2" type="ORF">GRI34_07675</name>
</gene>
<dbReference type="OrthoDB" id="9802674at2"/>
<evidence type="ECO:0000256" key="1">
    <source>
        <dbReference type="SAM" id="SignalP"/>
    </source>
</evidence>
<dbReference type="AlphaFoldDB" id="A0A6I4TP21"/>
<dbReference type="EMBL" id="WTYI01000001">
    <property type="protein sequence ID" value="MXO96298.1"/>
    <property type="molecule type" value="Genomic_DNA"/>
</dbReference>
<dbReference type="Pfam" id="PF09476">
    <property type="entry name" value="Pilus_CpaD"/>
    <property type="match status" value="1"/>
</dbReference>
<organism evidence="2 3">
    <name type="scientific">Qipengyuania aquimaris</name>
    <dbReference type="NCBI Taxonomy" id="255984"/>
    <lineage>
        <taxon>Bacteria</taxon>
        <taxon>Pseudomonadati</taxon>
        <taxon>Pseudomonadota</taxon>
        <taxon>Alphaproteobacteria</taxon>
        <taxon>Sphingomonadales</taxon>
        <taxon>Erythrobacteraceae</taxon>
        <taxon>Qipengyuania</taxon>
    </lineage>
</organism>
<comment type="caution">
    <text evidence="2">The sequence shown here is derived from an EMBL/GenBank/DDBJ whole genome shotgun (WGS) entry which is preliminary data.</text>
</comment>
<keyword evidence="1" id="KW-0732">Signal</keyword>
<evidence type="ECO:0000313" key="2">
    <source>
        <dbReference type="EMBL" id="MXO96298.1"/>
    </source>
</evidence>
<name>A0A6I4TP21_9SPHN</name>
<evidence type="ECO:0000313" key="3">
    <source>
        <dbReference type="Proteomes" id="UP000432727"/>
    </source>
</evidence>
<sequence>MPKAINRKLTASLAASLALTLGACGGMNMDNRTLYSVKQPVVERSNYTLDVATNADGLPISEQQRLAGWFESMDLRYGDRVAVEDATASAAVREDVAELAGRYGILLAEGTPVTTGYAEPGQARIVITRSTASMPQCPDWSHTAEANEKNATNPNYGCAVYGNLAGMVANPEDLIQGQQGTGETVVTTSTKAIRAYRDAEPTGVDGLATISTTEGGS</sequence>
<reference evidence="2 3" key="1">
    <citation type="submission" date="2019-12" db="EMBL/GenBank/DDBJ databases">
        <title>Genomic-based taxomic classification of the family Erythrobacteraceae.</title>
        <authorList>
            <person name="Xu L."/>
        </authorList>
    </citation>
    <scope>NUCLEOTIDE SEQUENCE [LARGE SCALE GENOMIC DNA]</scope>
    <source>
        <strain evidence="2 3">JCM 12189</strain>
    </source>
</reference>
<protein>
    <submittedName>
        <fullName evidence="2">Pilus assembly protein CpaD</fullName>
    </submittedName>
</protein>
<feature type="signal peptide" evidence="1">
    <location>
        <begin position="1"/>
        <end position="23"/>
    </location>
</feature>
<keyword evidence="3" id="KW-1185">Reference proteome</keyword>
<dbReference type="InterPro" id="IPR019027">
    <property type="entry name" value="Pilus_biogenesis_CpaD-related"/>
</dbReference>
<proteinExistence type="predicted"/>
<dbReference type="PROSITE" id="PS51257">
    <property type="entry name" value="PROKAR_LIPOPROTEIN"/>
    <property type="match status" value="1"/>
</dbReference>
<dbReference type="Proteomes" id="UP000432727">
    <property type="component" value="Unassembled WGS sequence"/>
</dbReference>